<dbReference type="SUPFAM" id="SSF54160">
    <property type="entry name" value="Chromo domain-like"/>
    <property type="match status" value="3"/>
</dbReference>
<dbReference type="PROSITE" id="PS50013">
    <property type="entry name" value="CHROMO_2"/>
    <property type="match status" value="1"/>
</dbReference>
<evidence type="ECO:0000259" key="4">
    <source>
        <dbReference type="PROSITE" id="PS50013"/>
    </source>
</evidence>
<organism evidence="5 6">
    <name type="scientific">Cymbomonas tetramitiformis</name>
    <dbReference type="NCBI Taxonomy" id="36881"/>
    <lineage>
        <taxon>Eukaryota</taxon>
        <taxon>Viridiplantae</taxon>
        <taxon>Chlorophyta</taxon>
        <taxon>Pyramimonadophyceae</taxon>
        <taxon>Pyramimonadales</taxon>
        <taxon>Pyramimonadaceae</taxon>
        <taxon>Cymbomonas</taxon>
    </lineage>
</organism>
<dbReference type="PROSITE" id="PS50088">
    <property type="entry name" value="ANK_REPEAT"/>
    <property type="match status" value="2"/>
</dbReference>
<dbReference type="SMART" id="SM00248">
    <property type="entry name" value="ANK"/>
    <property type="match status" value="2"/>
</dbReference>
<keyword evidence="2 3" id="KW-0040">ANK repeat</keyword>
<feature type="repeat" description="ANK" evidence="3">
    <location>
        <begin position="150"/>
        <end position="182"/>
    </location>
</feature>
<dbReference type="InterPro" id="IPR002110">
    <property type="entry name" value="Ankyrin_rpt"/>
</dbReference>
<keyword evidence="1" id="KW-0677">Repeat</keyword>
<feature type="repeat" description="ANK" evidence="3">
    <location>
        <begin position="183"/>
        <end position="215"/>
    </location>
</feature>
<dbReference type="PANTHER" id="PTHR24171">
    <property type="entry name" value="ANKYRIN REPEAT DOMAIN-CONTAINING PROTEIN 39-RELATED"/>
    <property type="match status" value="1"/>
</dbReference>
<dbReference type="AlphaFoldDB" id="A0AAE0CDT1"/>
<dbReference type="Proteomes" id="UP001190700">
    <property type="component" value="Unassembled WGS sequence"/>
</dbReference>
<comment type="caution">
    <text evidence="5">The sequence shown here is derived from an EMBL/GenBank/DDBJ whole genome shotgun (WGS) entry which is preliminary data.</text>
</comment>
<keyword evidence="6" id="KW-1185">Reference proteome</keyword>
<dbReference type="InterPro" id="IPR000953">
    <property type="entry name" value="Chromo/chromo_shadow_dom"/>
</dbReference>
<feature type="domain" description="Chromo" evidence="4">
    <location>
        <begin position="67"/>
        <end position="108"/>
    </location>
</feature>
<dbReference type="SMART" id="SM00298">
    <property type="entry name" value="CHROMO"/>
    <property type="match status" value="3"/>
</dbReference>
<evidence type="ECO:0000256" key="2">
    <source>
        <dbReference type="ARBA" id="ARBA00023043"/>
    </source>
</evidence>
<protein>
    <submittedName>
        <fullName evidence="5">Signal recognition particle 43 kDa protein, chloroplastic</fullName>
    </submittedName>
</protein>
<dbReference type="SUPFAM" id="SSF48403">
    <property type="entry name" value="Ankyrin repeat"/>
    <property type="match status" value="1"/>
</dbReference>
<dbReference type="PROSITE" id="PS50297">
    <property type="entry name" value="ANK_REP_REGION"/>
    <property type="match status" value="2"/>
</dbReference>
<sequence>MVARMERAACAQQSFSASTWYSKNTVSVSKLKNVKDQSRKQLVTKAAGWKFWEKEEGEFELLAENTVEVESLRSVRFARNDAGNIAGIEYLVRWNDTTEETWEPVQNIAEDLLRDFEGAWWEAAKQGDEYTLREIATGSEEVMASARDKEGRTALHYVCGKGNDSCAKFLLEIGADVNAADKDKYTPLHISAGYVHVNTVRTLVMYGADPSAEDSADRSVLELVKNLENNTPKDNADLFRRRLQLREVLAALTPVVYDELIPLNLLDKKEVVSSAAGPVKDGPMPTQTHYLVQWADDEEDEWVPADDISEDLVEDFEAGLEYADGSKLLDKRTVVFGDVPTLEYLVEWSDGEEPSWEPESHLAELLVREYEEGIAGSSKTGYTEPELCI</sequence>
<dbReference type="GO" id="GO:0004842">
    <property type="term" value="F:ubiquitin-protein transferase activity"/>
    <property type="evidence" value="ECO:0007669"/>
    <property type="project" value="TreeGrafter"/>
</dbReference>
<dbReference type="GO" id="GO:0085020">
    <property type="term" value="P:protein K6-linked ubiquitination"/>
    <property type="evidence" value="ECO:0007669"/>
    <property type="project" value="TreeGrafter"/>
</dbReference>
<evidence type="ECO:0000256" key="3">
    <source>
        <dbReference type="PROSITE-ProRule" id="PRU00023"/>
    </source>
</evidence>
<proteinExistence type="predicted"/>
<accession>A0AAE0CDT1</accession>
<evidence type="ECO:0000256" key="1">
    <source>
        <dbReference type="ARBA" id="ARBA00022737"/>
    </source>
</evidence>
<dbReference type="Gene3D" id="2.40.50.40">
    <property type="match status" value="3"/>
</dbReference>
<dbReference type="Gene3D" id="1.25.40.20">
    <property type="entry name" value="Ankyrin repeat-containing domain"/>
    <property type="match status" value="1"/>
</dbReference>
<name>A0AAE0CDT1_9CHLO</name>
<dbReference type="PANTHER" id="PTHR24171:SF8">
    <property type="entry name" value="BRCA1-ASSOCIATED RING DOMAIN PROTEIN 1"/>
    <property type="match status" value="1"/>
</dbReference>
<gene>
    <name evidence="5" type="ORF">CYMTET_38194</name>
</gene>
<dbReference type="Pfam" id="PF12796">
    <property type="entry name" value="Ank_2"/>
    <property type="match status" value="1"/>
</dbReference>
<dbReference type="EMBL" id="LGRX02025367">
    <property type="protein sequence ID" value="KAK3252513.1"/>
    <property type="molecule type" value="Genomic_DNA"/>
</dbReference>
<evidence type="ECO:0000313" key="5">
    <source>
        <dbReference type="EMBL" id="KAK3252513.1"/>
    </source>
</evidence>
<reference evidence="5 6" key="1">
    <citation type="journal article" date="2015" name="Genome Biol. Evol.">
        <title>Comparative Genomics of a Bacterivorous Green Alga Reveals Evolutionary Causalities and Consequences of Phago-Mixotrophic Mode of Nutrition.</title>
        <authorList>
            <person name="Burns J.A."/>
            <person name="Paasch A."/>
            <person name="Narechania A."/>
            <person name="Kim E."/>
        </authorList>
    </citation>
    <scope>NUCLEOTIDE SEQUENCE [LARGE SCALE GENOMIC DNA]</scope>
    <source>
        <strain evidence="5 6">PLY_AMNH</strain>
    </source>
</reference>
<dbReference type="InterPro" id="IPR036770">
    <property type="entry name" value="Ankyrin_rpt-contain_sf"/>
</dbReference>
<evidence type="ECO:0000313" key="6">
    <source>
        <dbReference type="Proteomes" id="UP001190700"/>
    </source>
</evidence>
<dbReference type="InterPro" id="IPR016197">
    <property type="entry name" value="Chromo-like_dom_sf"/>
</dbReference>